<dbReference type="Proteomes" id="UP000574690">
    <property type="component" value="Unassembled WGS sequence"/>
</dbReference>
<evidence type="ECO:0000313" key="2">
    <source>
        <dbReference type="Proteomes" id="UP000574690"/>
    </source>
</evidence>
<name>A0A850C3G5_9ACTN</name>
<comment type="caution">
    <text evidence="1">The sequence shown here is derived from an EMBL/GenBank/DDBJ whole genome shotgun (WGS) entry which is preliminary data.</text>
</comment>
<evidence type="ECO:0000313" key="1">
    <source>
        <dbReference type="EMBL" id="NUQ88549.1"/>
    </source>
</evidence>
<dbReference type="EMBL" id="JABFXE010000367">
    <property type="protein sequence ID" value="NUQ88549.1"/>
    <property type="molecule type" value="Genomic_DNA"/>
</dbReference>
<dbReference type="AlphaFoldDB" id="A0A850C3G5"/>
<sequence length="158" mass="17124">MTELSQFDDDERALILNTPGVVLKGTVVSDGSKNALVFLKEVTAGAKVFKEARKHENAFVKSVAQALRERDPESSEDELPVDDVAMSEALKLAADVADLLRRKASPDDAAAYSAWLLHLATEVASAVKTRQGGLFSKKVAINEGERMFLDDLHQALTA</sequence>
<reference evidence="1 2" key="1">
    <citation type="submission" date="2020-05" db="EMBL/GenBank/DDBJ databases">
        <title>DNA-SIP metagenomic assembled genomes.</title>
        <authorList>
            <person name="Yu J."/>
        </authorList>
    </citation>
    <scope>NUCLEOTIDE SEQUENCE [LARGE SCALE GENOMIC DNA]</scope>
    <source>
        <strain evidence="1">Bin5.27</strain>
    </source>
</reference>
<gene>
    <name evidence="1" type="ORF">HOQ43_08825</name>
</gene>
<accession>A0A850C3G5</accession>
<proteinExistence type="predicted"/>
<organism evidence="1 2">
    <name type="scientific">Glycomyces artemisiae</name>
    <dbReference type="NCBI Taxonomy" id="1076443"/>
    <lineage>
        <taxon>Bacteria</taxon>
        <taxon>Bacillati</taxon>
        <taxon>Actinomycetota</taxon>
        <taxon>Actinomycetes</taxon>
        <taxon>Glycomycetales</taxon>
        <taxon>Glycomycetaceae</taxon>
        <taxon>Glycomyces</taxon>
    </lineage>
</organism>
<protein>
    <submittedName>
        <fullName evidence="1">Uncharacterized protein</fullName>
    </submittedName>
</protein>